<reference evidence="10 11" key="1">
    <citation type="submission" date="2021-07" db="EMBL/GenBank/DDBJ databases">
        <title>Flavobacterium WSW3-B6 sp.nov, isolated from seaweed.</title>
        <authorList>
            <person name="Muhammad N."/>
            <person name="Ho H."/>
            <person name="Lee Y.-J."/>
            <person name="Nguyen T."/>
            <person name="Ho J."/>
            <person name="Kim S.-G."/>
        </authorList>
    </citation>
    <scope>NUCLEOTIDE SEQUENCE [LARGE SCALE GENOMIC DNA]</scope>
    <source>
        <strain evidence="10 11">WSW3-B6</strain>
    </source>
</reference>
<evidence type="ECO:0000259" key="8">
    <source>
        <dbReference type="Pfam" id="PF00082"/>
    </source>
</evidence>
<dbReference type="PRINTS" id="PR00723">
    <property type="entry name" value="SUBTILISIN"/>
</dbReference>
<evidence type="ECO:0000256" key="1">
    <source>
        <dbReference type="ARBA" id="ARBA00011073"/>
    </source>
</evidence>
<comment type="caution">
    <text evidence="6">Lacks conserved residue(s) required for the propagation of feature annotation.</text>
</comment>
<evidence type="ECO:0000313" key="10">
    <source>
        <dbReference type="EMBL" id="QYJ68466.1"/>
    </source>
</evidence>
<dbReference type="Pfam" id="PF00082">
    <property type="entry name" value="Peptidase_S8"/>
    <property type="match status" value="1"/>
</dbReference>
<dbReference type="PANTHER" id="PTHR43806:SF11">
    <property type="entry name" value="CEREVISIN-RELATED"/>
    <property type="match status" value="1"/>
</dbReference>
<keyword evidence="4" id="KW-0378">Hydrolase</keyword>
<dbReference type="InterPro" id="IPR050131">
    <property type="entry name" value="Peptidase_S8_subtilisin-like"/>
</dbReference>
<dbReference type="NCBIfam" id="TIGR04183">
    <property type="entry name" value="Por_Secre_tail"/>
    <property type="match status" value="1"/>
</dbReference>
<dbReference type="InterPro" id="IPR000209">
    <property type="entry name" value="Peptidase_S8/S53_dom"/>
</dbReference>
<keyword evidence="11" id="KW-1185">Reference proteome</keyword>
<evidence type="ECO:0000256" key="5">
    <source>
        <dbReference type="ARBA" id="ARBA00022825"/>
    </source>
</evidence>
<dbReference type="InterPro" id="IPR026444">
    <property type="entry name" value="Secre_tail"/>
</dbReference>
<accession>A0ABX8VBR3</accession>
<feature type="domain" description="Secretion system C-terminal sorting" evidence="9">
    <location>
        <begin position="472"/>
        <end position="542"/>
    </location>
</feature>
<comment type="similarity">
    <text evidence="1 6">Belongs to the peptidase S8 family.</text>
</comment>
<evidence type="ECO:0000256" key="3">
    <source>
        <dbReference type="ARBA" id="ARBA00022729"/>
    </source>
</evidence>
<dbReference type="PANTHER" id="PTHR43806">
    <property type="entry name" value="PEPTIDASE S8"/>
    <property type="match status" value="1"/>
</dbReference>
<name>A0ABX8VBR3_9FLAO</name>
<sequence>MKITTLLLLLCTVFAVKTIAQTPLTKSGTVHICFKDAQYPTTTEFQSFLQENNFVLEKGIKLSEEQFEYLKQQVQKNTGSSASVEKLNRIYSIALPYQNKEALNQLYSDLSLFNGVAYFVKPLNTAPLPPADIPPATPSYFLSQGYIQADPGVNMQYAWDLGYAGAGINLKDVEYGVNTNHEEFNETNTAIAAGMTISNEVPLVFTEHGTAAIGVAYANNGTYGVSGMAYELNEAILYPEWTQEGGYNRVTAVTQAINTAVAGDVIMYELQVSVLTNSDFVPAEYDQVIWDLTRAATDAGIVIVAAAGNGSQNLDSFDFIEYMNRGDSGAIIVGAGTPNTNHDRIGFSTYGSRVDVQGWGQNVVTTGYGDLYAIGNDFNQYYTSFSGTSSATPIIASCAAVLQSYFNQQSGGGYLTSQQIRTVLKETGIAQGTATVVENIGPIPNMEAAIDYINNNLLYNQGYVINQNELRLFPNPSTETITVALENSTGNFEITIFNALGQIVHQDATFSGRKEINITDVDRGIYFLELKNGNQSYLKKFIKK</sequence>
<dbReference type="EMBL" id="CP080429">
    <property type="protein sequence ID" value="QYJ68466.1"/>
    <property type="molecule type" value="Genomic_DNA"/>
</dbReference>
<keyword evidence="2" id="KW-0645">Protease</keyword>
<evidence type="ECO:0000256" key="6">
    <source>
        <dbReference type="PROSITE-ProRule" id="PRU01240"/>
    </source>
</evidence>
<keyword evidence="5" id="KW-0720">Serine protease</keyword>
<feature type="domain" description="Peptidase S8/S53" evidence="8">
    <location>
        <begin position="176"/>
        <end position="428"/>
    </location>
</feature>
<evidence type="ECO:0000256" key="7">
    <source>
        <dbReference type="SAM" id="SignalP"/>
    </source>
</evidence>
<gene>
    <name evidence="10" type="ORF">K1I41_00865</name>
</gene>
<dbReference type="PROSITE" id="PS51892">
    <property type="entry name" value="SUBTILASE"/>
    <property type="match status" value="1"/>
</dbReference>
<evidence type="ECO:0000313" key="11">
    <source>
        <dbReference type="Proteomes" id="UP000825381"/>
    </source>
</evidence>
<evidence type="ECO:0000259" key="9">
    <source>
        <dbReference type="Pfam" id="PF18962"/>
    </source>
</evidence>
<dbReference type="InterPro" id="IPR015500">
    <property type="entry name" value="Peptidase_S8_subtilisin-rel"/>
</dbReference>
<dbReference type="RefSeq" id="WP_220640806.1">
    <property type="nucleotide sequence ID" value="NZ_CP080429.1"/>
</dbReference>
<dbReference type="InterPro" id="IPR036852">
    <property type="entry name" value="Peptidase_S8/S53_dom_sf"/>
</dbReference>
<proteinExistence type="inferred from homology"/>
<feature type="signal peptide" evidence="7">
    <location>
        <begin position="1"/>
        <end position="20"/>
    </location>
</feature>
<dbReference type="SUPFAM" id="SSF52743">
    <property type="entry name" value="Subtilisin-like"/>
    <property type="match status" value="1"/>
</dbReference>
<dbReference type="Proteomes" id="UP000825381">
    <property type="component" value="Chromosome"/>
</dbReference>
<evidence type="ECO:0000256" key="4">
    <source>
        <dbReference type="ARBA" id="ARBA00022801"/>
    </source>
</evidence>
<protein>
    <submittedName>
        <fullName evidence="10">S8 family peptidase</fullName>
    </submittedName>
</protein>
<keyword evidence="3 7" id="KW-0732">Signal</keyword>
<dbReference type="Gene3D" id="3.40.50.200">
    <property type="entry name" value="Peptidase S8/S53 domain"/>
    <property type="match status" value="1"/>
</dbReference>
<dbReference type="Pfam" id="PF18962">
    <property type="entry name" value="Por_Secre_tail"/>
    <property type="match status" value="1"/>
</dbReference>
<feature type="chain" id="PRO_5047546321" evidence="7">
    <location>
        <begin position="21"/>
        <end position="544"/>
    </location>
</feature>
<organism evidence="10 11">
    <name type="scientific">Flavobacterium litorale</name>
    <dbReference type="NCBI Taxonomy" id="2856519"/>
    <lineage>
        <taxon>Bacteria</taxon>
        <taxon>Pseudomonadati</taxon>
        <taxon>Bacteroidota</taxon>
        <taxon>Flavobacteriia</taxon>
        <taxon>Flavobacteriales</taxon>
        <taxon>Flavobacteriaceae</taxon>
        <taxon>Flavobacterium</taxon>
    </lineage>
</organism>
<evidence type="ECO:0000256" key="2">
    <source>
        <dbReference type="ARBA" id="ARBA00022670"/>
    </source>
</evidence>